<organism evidence="1 2">
    <name type="scientific">Dovyalis caffra</name>
    <dbReference type="NCBI Taxonomy" id="77055"/>
    <lineage>
        <taxon>Eukaryota</taxon>
        <taxon>Viridiplantae</taxon>
        <taxon>Streptophyta</taxon>
        <taxon>Embryophyta</taxon>
        <taxon>Tracheophyta</taxon>
        <taxon>Spermatophyta</taxon>
        <taxon>Magnoliopsida</taxon>
        <taxon>eudicotyledons</taxon>
        <taxon>Gunneridae</taxon>
        <taxon>Pentapetalae</taxon>
        <taxon>rosids</taxon>
        <taxon>fabids</taxon>
        <taxon>Malpighiales</taxon>
        <taxon>Salicaceae</taxon>
        <taxon>Flacourtieae</taxon>
        <taxon>Dovyalis</taxon>
    </lineage>
</organism>
<evidence type="ECO:0000313" key="2">
    <source>
        <dbReference type="Proteomes" id="UP001314170"/>
    </source>
</evidence>
<comment type="caution">
    <text evidence="1">The sequence shown here is derived from an EMBL/GenBank/DDBJ whole genome shotgun (WGS) entry which is preliminary data.</text>
</comment>
<dbReference type="AlphaFoldDB" id="A0AAV1QX08"/>
<accession>A0AAV1QX08</accession>
<feature type="non-terminal residue" evidence="1">
    <location>
        <position position="61"/>
    </location>
</feature>
<sequence length="61" mass="6918">MPSIQTAICGVVFPSSNDDDSVKRKLSPNGVFNSRRLQEELGVRNSRVDWFEHVWGHSMSL</sequence>
<feature type="non-terminal residue" evidence="1">
    <location>
        <position position="1"/>
    </location>
</feature>
<proteinExistence type="predicted"/>
<dbReference type="Proteomes" id="UP001314170">
    <property type="component" value="Unassembled WGS sequence"/>
</dbReference>
<reference evidence="1 2" key="1">
    <citation type="submission" date="2024-01" db="EMBL/GenBank/DDBJ databases">
        <authorList>
            <person name="Waweru B."/>
        </authorList>
    </citation>
    <scope>NUCLEOTIDE SEQUENCE [LARGE SCALE GENOMIC DNA]</scope>
</reference>
<protein>
    <submittedName>
        <fullName evidence="1">Uncharacterized protein</fullName>
    </submittedName>
</protein>
<keyword evidence="2" id="KW-1185">Reference proteome</keyword>
<name>A0AAV1QX08_9ROSI</name>
<evidence type="ECO:0000313" key="1">
    <source>
        <dbReference type="EMBL" id="CAK7324654.1"/>
    </source>
</evidence>
<gene>
    <name evidence="1" type="ORF">DCAF_LOCUS2311</name>
</gene>
<dbReference type="EMBL" id="CAWUPB010000428">
    <property type="protein sequence ID" value="CAK7324654.1"/>
    <property type="molecule type" value="Genomic_DNA"/>
</dbReference>